<evidence type="ECO:0000256" key="1">
    <source>
        <dbReference type="ARBA" id="ARBA00005234"/>
    </source>
</evidence>
<evidence type="ECO:0000256" key="4">
    <source>
        <dbReference type="SAM" id="MobiDB-lite"/>
    </source>
</evidence>
<dbReference type="AlphaFoldDB" id="A0A8H4YMC9"/>
<gene>
    <name evidence="6" type="ORF">FANTH_13684</name>
</gene>
<evidence type="ECO:0000256" key="3">
    <source>
        <dbReference type="ARBA" id="ARBA00022801"/>
    </source>
</evidence>
<reference evidence="6 7" key="1">
    <citation type="journal article" date="2020" name="BMC Genomics">
        <title>Correction to: Identification and distribution of gene clusters required for synthesis of sphingolipid metabolism inhibitors in diverse species of the filamentous fungus Fusarium.</title>
        <authorList>
            <person name="Kim H.S."/>
            <person name="Lohmar J.M."/>
            <person name="Busman M."/>
            <person name="Brown D.W."/>
            <person name="Naumann T.A."/>
            <person name="Divon H.H."/>
            <person name="Lysoe E."/>
            <person name="Uhlig S."/>
            <person name="Proctor R.H."/>
        </authorList>
    </citation>
    <scope>NUCLEOTIDE SEQUENCE [LARGE SCALE GENOMIC DNA]</scope>
    <source>
        <strain evidence="6 7">NRRL 25214</strain>
    </source>
</reference>
<keyword evidence="3" id="KW-0378">Hydrolase</keyword>
<feature type="region of interest" description="Disordered" evidence="4">
    <location>
        <begin position="1"/>
        <end position="26"/>
    </location>
</feature>
<feature type="domain" description="Ubiquitin-like protease family profile" evidence="5">
    <location>
        <begin position="1"/>
        <end position="197"/>
    </location>
</feature>
<dbReference type="GO" id="GO:0006508">
    <property type="term" value="P:proteolysis"/>
    <property type="evidence" value="ECO:0007669"/>
    <property type="project" value="UniProtKB-KW"/>
</dbReference>
<dbReference type="Gene3D" id="3.40.395.10">
    <property type="entry name" value="Adenoviral Proteinase, Chain A"/>
    <property type="match status" value="1"/>
</dbReference>
<comment type="caution">
    <text evidence="6">The sequence shown here is derived from an EMBL/GenBank/DDBJ whole genome shotgun (WGS) entry which is preliminary data.</text>
</comment>
<dbReference type="Proteomes" id="UP000573603">
    <property type="component" value="Unassembled WGS sequence"/>
</dbReference>
<dbReference type="PROSITE" id="PS50600">
    <property type="entry name" value="ULP_PROTEASE"/>
    <property type="match status" value="1"/>
</dbReference>
<protein>
    <recommendedName>
        <fullName evidence="5">Ubiquitin-like protease family profile domain-containing protein</fullName>
    </recommendedName>
</protein>
<dbReference type="SUPFAM" id="SSF54001">
    <property type="entry name" value="Cysteine proteinases"/>
    <property type="match status" value="1"/>
</dbReference>
<dbReference type="GO" id="GO:0008234">
    <property type="term" value="F:cysteine-type peptidase activity"/>
    <property type="evidence" value="ECO:0007669"/>
    <property type="project" value="InterPro"/>
</dbReference>
<evidence type="ECO:0000256" key="2">
    <source>
        <dbReference type="ARBA" id="ARBA00022670"/>
    </source>
</evidence>
<comment type="similarity">
    <text evidence="1">Belongs to the peptidase C48 family.</text>
</comment>
<dbReference type="Pfam" id="PF02902">
    <property type="entry name" value="Peptidase_C48"/>
    <property type="match status" value="1"/>
</dbReference>
<evidence type="ECO:0000313" key="7">
    <source>
        <dbReference type="Proteomes" id="UP000573603"/>
    </source>
</evidence>
<organism evidence="6 7">
    <name type="scientific">Fusarium anthophilum</name>
    <dbReference type="NCBI Taxonomy" id="48485"/>
    <lineage>
        <taxon>Eukaryota</taxon>
        <taxon>Fungi</taxon>
        <taxon>Dikarya</taxon>
        <taxon>Ascomycota</taxon>
        <taxon>Pezizomycotina</taxon>
        <taxon>Sordariomycetes</taxon>
        <taxon>Hypocreomycetidae</taxon>
        <taxon>Hypocreales</taxon>
        <taxon>Nectriaceae</taxon>
        <taxon>Fusarium</taxon>
        <taxon>Fusarium fujikuroi species complex</taxon>
    </lineage>
</organism>
<dbReference type="GO" id="GO:0019783">
    <property type="term" value="F:ubiquitin-like protein peptidase activity"/>
    <property type="evidence" value="ECO:0007669"/>
    <property type="project" value="UniProtKB-ARBA"/>
</dbReference>
<dbReference type="InterPro" id="IPR038765">
    <property type="entry name" value="Papain-like_cys_pep_sf"/>
</dbReference>
<dbReference type="EMBL" id="JABEVY010000505">
    <property type="protein sequence ID" value="KAF5230792.1"/>
    <property type="molecule type" value="Genomic_DNA"/>
</dbReference>
<evidence type="ECO:0000313" key="6">
    <source>
        <dbReference type="EMBL" id="KAF5230792.1"/>
    </source>
</evidence>
<keyword evidence="2" id="KW-0645">Protease</keyword>
<evidence type="ECO:0000259" key="5">
    <source>
        <dbReference type="PROSITE" id="PS50600"/>
    </source>
</evidence>
<proteinExistence type="inferred from homology"/>
<keyword evidence="7" id="KW-1185">Reference proteome</keyword>
<name>A0A8H4YMC9_9HYPO</name>
<dbReference type="InterPro" id="IPR003653">
    <property type="entry name" value="Peptidase_C48_C"/>
</dbReference>
<sequence length="233" mass="25815">MVQTRAAKKRASQLRDDPDESPLDSQHSVFGFHNDGLLTSPNRAVSVDSDKSFPALPTSPLSETISRLRGCDWLNDTDILHCVKLLNVPSEWLIFDPGYPKATSELTNKDKVSANSLIFFINAESHWSLCHLDRQLGQLKHYNSFSSEMPVSALKSWILEQPGIGLTGGLRICEEKCPQQEDGFNCGIFTLAFLQALLNGNSIPSEVNANKLRRDFAEQLETPTSSELVTAPN</sequence>
<feature type="compositionally biased region" description="Basic residues" evidence="4">
    <location>
        <begin position="1"/>
        <end position="12"/>
    </location>
</feature>
<accession>A0A8H4YMC9</accession>